<keyword evidence="3" id="KW-0808">Transferase</keyword>
<dbReference type="PANTHER" id="PTHR43289">
    <property type="entry name" value="MITOGEN-ACTIVATED PROTEIN KINASE KINASE KINASE 20-RELATED"/>
    <property type="match status" value="1"/>
</dbReference>
<feature type="compositionally biased region" description="Polar residues" evidence="7">
    <location>
        <begin position="360"/>
        <end position="380"/>
    </location>
</feature>
<dbReference type="Gene3D" id="3.30.200.20">
    <property type="entry name" value="Phosphorylase Kinase, domain 1"/>
    <property type="match status" value="1"/>
</dbReference>
<evidence type="ECO:0000256" key="6">
    <source>
        <dbReference type="ARBA" id="ARBA00022840"/>
    </source>
</evidence>
<comment type="caution">
    <text evidence="10">The sequence shown here is derived from an EMBL/GenBank/DDBJ whole genome shotgun (WGS) entry which is preliminary data.</text>
</comment>
<feature type="region of interest" description="Disordered" evidence="7">
    <location>
        <begin position="496"/>
        <end position="551"/>
    </location>
</feature>
<evidence type="ECO:0000256" key="1">
    <source>
        <dbReference type="ARBA" id="ARBA00012513"/>
    </source>
</evidence>
<dbReference type="EMBL" id="JALKFT010000003">
    <property type="protein sequence ID" value="MCK9875028.1"/>
    <property type="molecule type" value="Genomic_DNA"/>
</dbReference>
<reference evidence="10 11" key="1">
    <citation type="submission" date="2022-04" db="EMBL/GenBank/DDBJ databases">
        <title>Genome diversity in the genus Frankia.</title>
        <authorList>
            <person name="Carlos-Shanley C."/>
            <person name="Hahn D."/>
        </authorList>
    </citation>
    <scope>NUCLEOTIDE SEQUENCE [LARGE SCALE GENOMIC DNA]</scope>
    <source>
        <strain evidence="10 11">Ag45/Mut15</strain>
    </source>
</reference>
<feature type="region of interest" description="Disordered" evidence="7">
    <location>
        <begin position="227"/>
        <end position="248"/>
    </location>
</feature>
<proteinExistence type="predicted"/>
<dbReference type="SMART" id="SM00220">
    <property type="entry name" value="S_TKc"/>
    <property type="match status" value="1"/>
</dbReference>
<accession>A0ABT0JVH3</accession>
<dbReference type="SUPFAM" id="SSF56112">
    <property type="entry name" value="Protein kinase-like (PK-like)"/>
    <property type="match status" value="1"/>
</dbReference>
<feature type="compositionally biased region" description="Basic and acidic residues" evidence="7">
    <location>
        <begin position="390"/>
        <end position="413"/>
    </location>
</feature>
<evidence type="ECO:0000256" key="7">
    <source>
        <dbReference type="SAM" id="MobiDB-lite"/>
    </source>
</evidence>
<keyword evidence="4" id="KW-0547">Nucleotide-binding</keyword>
<dbReference type="Proteomes" id="UP001201873">
    <property type="component" value="Unassembled WGS sequence"/>
</dbReference>
<evidence type="ECO:0000256" key="4">
    <source>
        <dbReference type="ARBA" id="ARBA00022741"/>
    </source>
</evidence>
<feature type="compositionally biased region" description="Gly residues" evidence="7">
    <location>
        <begin position="414"/>
        <end position="424"/>
    </location>
</feature>
<keyword evidence="5 10" id="KW-0418">Kinase</keyword>
<dbReference type="RefSeq" id="WP_248823531.1">
    <property type="nucleotide sequence ID" value="NZ_JALKFT010000003.1"/>
</dbReference>
<keyword evidence="8" id="KW-0812">Transmembrane</keyword>
<dbReference type="InterPro" id="IPR011009">
    <property type="entry name" value="Kinase-like_dom_sf"/>
</dbReference>
<keyword evidence="8" id="KW-1133">Transmembrane helix</keyword>
<gene>
    <name evidence="10" type="ORF">MXD59_04390</name>
</gene>
<dbReference type="InterPro" id="IPR000719">
    <property type="entry name" value="Prot_kinase_dom"/>
</dbReference>
<evidence type="ECO:0000256" key="5">
    <source>
        <dbReference type="ARBA" id="ARBA00022777"/>
    </source>
</evidence>
<keyword evidence="11" id="KW-1185">Reference proteome</keyword>
<name>A0ABT0JVH3_9ACTN</name>
<organism evidence="10 11">
    <name type="scientific">Frankia umida</name>
    <dbReference type="NCBI Taxonomy" id="573489"/>
    <lineage>
        <taxon>Bacteria</taxon>
        <taxon>Bacillati</taxon>
        <taxon>Actinomycetota</taxon>
        <taxon>Actinomycetes</taxon>
        <taxon>Frankiales</taxon>
        <taxon>Frankiaceae</taxon>
        <taxon>Frankia</taxon>
    </lineage>
</organism>
<evidence type="ECO:0000256" key="2">
    <source>
        <dbReference type="ARBA" id="ARBA00022527"/>
    </source>
</evidence>
<dbReference type="Gene3D" id="2.60.120.260">
    <property type="entry name" value="Galactose-binding domain-like"/>
    <property type="match status" value="1"/>
</dbReference>
<dbReference type="PROSITE" id="PS50011">
    <property type="entry name" value="PROTEIN_KINASE_DOM"/>
    <property type="match status" value="1"/>
</dbReference>
<keyword evidence="6" id="KW-0067">ATP-binding</keyword>
<evidence type="ECO:0000313" key="10">
    <source>
        <dbReference type="EMBL" id="MCK9875028.1"/>
    </source>
</evidence>
<evidence type="ECO:0000259" key="9">
    <source>
        <dbReference type="PROSITE" id="PS50011"/>
    </source>
</evidence>
<feature type="region of interest" description="Disordered" evidence="7">
    <location>
        <begin position="345"/>
        <end position="467"/>
    </location>
</feature>
<keyword evidence="2" id="KW-0723">Serine/threonine-protein kinase</keyword>
<evidence type="ECO:0000256" key="8">
    <source>
        <dbReference type="SAM" id="Phobius"/>
    </source>
</evidence>
<keyword evidence="8" id="KW-0472">Membrane</keyword>
<evidence type="ECO:0000313" key="11">
    <source>
        <dbReference type="Proteomes" id="UP001201873"/>
    </source>
</evidence>
<dbReference type="CDD" id="cd13973">
    <property type="entry name" value="PK_MviN-like"/>
    <property type="match status" value="1"/>
</dbReference>
<dbReference type="EC" id="2.7.11.1" evidence="1"/>
<dbReference type="GO" id="GO:0016301">
    <property type="term" value="F:kinase activity"/>
    <property type="evidence" value="ECO:0007669"/>
    <property type="project" value="UniProtKB-KW"/>
</dbReference>
<feature type="transmembrane region" description="Helical" evidence="8">
    <location>
        <begin position="472"/>
        <end position="493"/>
    </location>
</feature>
<sequence length="671" mass="69680">MVDGSNRPQVGDVDDGLATSISGPLGASTPAGTAVLAETVLDRRYRLMSALTTRGPVTLWRGDDNVLTRPVAVRIVEHDQLAPGDAPPGADHEQAARRLLAAAINSGRLVHPGAASTYDATTTTSGSRRISYVVSEWVDGRTLRQLTAQGPLRPEQAGAVVLAAARVIAAAHERGIHHGDLNPGDVIVSSHGTVKIIDLEIGGVLAQLERAGRPSSNGDHAAALEAGEASDPEATQVSGTLGPDGPAEAAASDLRALGGLLYAGLTGHWPLGNDPSLPGAPLSGGRLRTPRQLTHTVPRDLDAITMAALGDDRAGEPITTAAELVEELESINPVDAVLDTGLMSLGDAPPNTEAMDVDSYDSTGYQSANYPSQNRYSDTTDYPGPGQDGRGGRYDDRGGRYDDRGGRYDDRGGYQDGSRGGFDTRGGYNEQGYPPGRGGYPPSDRQGSGPGRDRGGHSTRGPGRSGSSLTRLLPWIALVVILIVIAVVAVVALNSDNGKGGQVSPTSTAPGQLAPTGDLIRPAVVDSFDPNSQGRDKTEKPGEVGNATDGNKATVWHTESYVSAQFGGLKPGVGLRFDFGQAITPSNVTVQVGPEGPVSFELRSASAQSDSIEGYQTVVSHSASASDTSGMVQLPMPSDLKPARYWVLWLTALPAADGGYRGSIAEIAFHS</sequence>
<protein>
    <recommendedName>
        <fullName evidence="1">non-specific serine/threonine protein kinase</fullName>
        <ecNumber evidence="1">2.7.11.1</ecNumber>
    </recommendedName>
</protein>
<feature type="domain" description="Protein kinase" evidence="9">
    <location>
        <begin position="45"/>
        <end position="352"/>
    </location>
</feature>
<dbReference type="PANTHER" id="PTHR43289:SF6">
    <property type="entry name" value="SERINE_THREONINE-PROTEIN KINASE NEKL-3"/>
    <property type="match status" value="1"/>
</dbReference>
<evidence type="ECO:0000256" key="3">
    <source>
        <dbReference type="ARBA" id="ARBA00022679"/>
    </source>
</evidence>
<dbReference type="Gene3D" id="1.10.510.10">
    <property type="entry name" value="Transferase(Phosphotransferase) domain 1"/>
    <property type="match status" value="1"/>
</dbReference>
<feature type="region of interest" description="Disordered" evidence="7">
    <location>
        <begin position="1"/>
        <end position="29"/>
    </location>
</feature>